<reference evidence="4 5" key="1">
    <citation type="journal article" name="Front. Microbiol.">
        <title>Sugar Metabolism of the First Thermophilic Planctomycete Thermogutta terrifontis: Comparative Genomic and Transcriptomic Approaches.</title>
        <authorList>
            <person name="Elcheninov A.G."/>
            <person name="Menzel P."/>
            <person name="Gudbergsdottir S.R."/>
            <person name="Slesarev A.I."/>
            <person name="Kadnikov V.V."/>
            <person name="Krogh A."/>
            <person name="Bonch-Osmolovskaya E.A."/>
            <person name="Peng X."/>
            <person name="Kublanov I.V."/>
        </authorList>
    </citation>
    <scope>NUCLEOTIDE SEQUENCE [LARGE SCALE GENOMIC DNA]</scope>
    <source>
        <strain evidence="4 5">R1</strain>
    </source>
</reference>
<dbReference type="KEGG" id="ttf:THTE_0023"/>
<keyword evidence="2 4" id="KW-0067">ATP-binding</keyword>
<keyword evidence="1" id="KW-0547">Nucleotide-binding</keyword>
<dbReference type="InterPro" id="IPR027417">
    <property type="entry name" value="P-loop_NTPase"/>
</dbReference>
<dbReference type="InterPro" id="IPR015854">
    <property type="entry name" value="ABC_transpr_LolD-like"/>
</dbReference>
<dbReference type="PROSITE" id="PS50893">
    <property type="entry name" value="ABC_TRANSPORTER_2"/>
    <property type="match status" value="1"/>
</dbReference>
<evidence type="ECO:0000256" key="2">
    <source>
        <dbReference type="ARBA" id="ARBA00022840"/>
    </source>
</evidence>
<feature type="domain" description="ABC transporter" evidence="3">
    <location>
        <begin position="10"/>
        <end position="268"/>
    </location>
</feature>
<dbReference type="InterPro" id="IPR003593">
    <property type="entry name" value="AAA+_ATPase"/>
</dbReference>
<dbReference type="EMBL" id="CP018477">
    <property type="protein sequence ID" value="ASV72625.1"/>
    <property type="molecule type" value="Genomic_DNA"/>
</dbReference>
<evidence type="ECO:0000313" key="5">
    <source>
        <dbReference type="Proteomes" id="UP000215086"/>
    </source>
</evidence>
<sequence>MNGRETSPLFDIQDLSVGYGNGIYIFRGLTVQVPLGKKVAVVGRSGVGKSTFLHLLGLISEEVVKSGLITYRCPRTGEAVEYTRLADRSAKDRLRLRDFGFVFQTACLFPHLTCRENIALPLVLQGYSKQQWWRKAEKLLTMVEAIDGELIALADRLGPFSGGQRQRIAVLRAIIHDPLVVFADEPLSNLDPRSTEAVLAILRNWHDGHLHDQTIDIPRTLLIATHDLQEAWDFCDTFVVFNCVGRLLQNRVVSKSELEAAGGITAITQWMASSD</sequence>
<proteinExistence type="predicted"/>
<dbReference type="OrthoDB" id="9801958at2"/>
<dbReference type="PANTHER" id="PTHR24220">
    <property type="entry name" value="IMPORT ATP-BINDING PROTEIN"/>
    <property type="match status" value="1"/>
</dbReference>
<organism evidence="4 5">
    <name type="scientific">Thermogutta terrifontis</name>
    <dbReference type="NCBI Taxonomy" id="1331910"/>
    <lineage>
        <taxon>Bacteria</taxon>
        <taxon>Pseudomonadati</taxon>
        <taxon>Planctomycetota</taxon>
        <taxon>Planctomycetia</taxon>
        <taxon>Pirellulales</taxon>
        <taxon>Thermoguttaceae</taxon>
        <taxon>Thermogutta</taxon>
    </lineage>
</organism>
<evidence type="ECO:0000256" key="1">
    <source>
        <dbReference type="ARBA" id="ARBA00022741"/>
    </source>
</evidence>
<dbReference type="SUPFAM" id="SSF52540">
    <property type="entry name" value="P-loop containing nucleoside triphosphate hydrolases"/>
    <property type="match status" value="1"/>
</dbReference>
<gene>
    <name evidence="4" type="ORF">THTE_0023</name>
</gene>
<evidence type="ECO:0000259" key="3">
    <source>
        <dbReference type="PROSITE" id="PS50893"/>
    </source>
</evidence>
<dbReference type="InterPro" id="IPR003439">
    <property type="entry name" value="ABC_transporter-like_ATP-bd"/>
</dbReference>
<dbReference type="Proteomes" id="UP000215086">
    <property type="component" value="Chromosome"/>
</dbReference>
<dbReference type="PROSITE" id="PS00211">
    <property type="entry name" value="ABC_TRANSPORTER_1"/>
    <property type="match status" value="1"/>
</dbReference>
<dbReference type="AlphaFoldDB" id="A0A286R9J1"/>
<dbReference type="GO" id="GO:0005886">
    <property type="term" value="C:plasma membrane"/>
    <property type="evidence" value="ECO:0007669"/>
    <property type="project" value="TreeGrafter"/>
</dbReference>
<dbReference type="Pfam" id="PF00005">
    <property type="entry name" value="ABC_tran"/>
    <property type="match status" value="1"/>
</dbReference>
<dbReference type="GO" id="GO:0022857">
    <property type="term" value="F:transmembrane transporter activity"/>
    <property type="evidence" value="ECO:0007669"/>
    <property type="project" value="TreeGrafter"/>
</dbReference>
<dbReference type="GO" id="GO:0005524">
    <property type="term" value="F:ATP binding"/>
    <property type="evidence" value="ECO:0007669"/>
    <property type="project" value="UniProtKB-KW"/>
</dbReference>
<dbReference type="Gene3D" id="3.40.50.300">
    <property type="entry name" value="P-loop containing nucleotide triphosphate hydrolases"/>
    <property type="match status" value="1"/>
</dbReference>
<protein>
    <submittedName>
        <fullName evidence="4">ABC transporter ATP-binding protein</fullName>
    </submittedName>
</protein>
<accession>A0A286R9J1</accession>
<evidence type="ECO:0000313" key="4">
    <source>
        <dbReference type="EMBL" id="ASV72625.1"/>
    </source>
</evidence>
<dbReference type="InterPro" id="IPR017871">
    <property type="entry name" value="ABC_transporter-like_CS"/>
</dbReference>
<dbReference type="RefSeq" id="WP_095413511.1">
    <property type="nucleotide sequence ID" value="NZ_CP018477.1"/>
</dbReference>
<dbReference type="SMART" id="SM00382">
    <property type="entry name" value="AAA"/>
    <property type="match status" value="1"/>
</dbReference>
<name>A0A286R9J1_9BACT</name>
<keyword evidence="5" id="KW-1185">Reference proteome</keyword>
<dbReference type="GO" id="GO:0016887">
    <property type="term" value="F:ATP hydrolysis activity"/>
    <property type="evidence" value="ECO:0007669"/>
    <property type="project" value="InterPro"/>
</dbReference>